<dbReference type="GO" id="GO:0005524">
    <property type="term" value="F:ATP binding"/>
    <property type="evidence" value="ECO:0007669"/>
    <property type="project" value="UniProtKB-UniRule"/>
</dbReference>
<gene>
    <name evidence="5" type="primary">citC</name>
    <name evidence="5" type="ORF">HMPREF9555_02193</name>
</gene>
<dbReference type="PANTHER" id="PTHR40599:SF1">
    <property type="entry name" value="[CITRATE [PRO-3S]-LYASE] LIGASE"/>
    <property type="match status" value="1"/>
</dbReference>
<keyword evidence="1 3" id="KW-0547">Nucleotide-binding</keyword>
<dbReference type="Pfam" id="PF08218">
    <property type="entry name" value="Citrate_ly_lig"/>
    <property type="match status" value="1"/>
</dbReference>
<evidence type="ECO:0000256" key="1">
    <source>
        <dbReference type="ARBA" id="ARBA00022741"/>
    </source>
</evidence>
<sequence length="361" mass="39564">MPRQIQFLEKAVTMSNIIHIAPDDTAGISAVRALLEHEGLRLDAHVDYTCAIRDADGTFIATGSCAGNTLRCFAVVTEHRGEGMLRRLLDHLMGVQAARGNGNVFLYTKPTTAPYFKQLGFYEVARVPNRVVFMENRPDGFSGMLAKWKAETPAGTYENIGAVVLNANPFTLGHQYLIEYAAARSGLLHVFIVSEDVSFFPGAVRERLVRAGTAHLPNVVCHASGPYIVSQATFPSYFQKDEDEAIRGHAALDLIVFTEIAAALGITRRFVGAEQASHVTSLYNDSMHRLLPQAGITCEIIPRKEHAGAPISASSVRTCIREGRMKELADLVPAPTLAYLTSEESADVRRAIRRAENVVHY</sequence>
<dbReference type="SUPFAM" id="SSF55729">
    <property type="entry name" value="Acyl-CoA N-acyltransferases (Nat)"/>
    <property type="match status" value="1"/>
</dbReference>
<keyword evidence="2 3" id="KW-0067">ATP-binding</keyword>
<keyword evidence="5" id="KW-0456">Lyase</keyword>
<evidence type="ECO:0000256" key="3">
    <source>
        <dbReference type="PIRNR" id="PIRNR005751"/>
    </source>
</evidence>
<name>E7N598_9FIRM</name>
<dbReference type="GO" id="GO:0008771">
    <property type="term" value="F:[citrate (pro-3S)-lyase] ligase activity"/>
    <property type="evidence" value="ECO:0007669"/>
    <property type="project" value="UniProtKB-EC"/>
</dbReference>
<keyword evidence="6" id="KW-1185">Reference proteome</keyword>
<protein>
    <recommendedName>
        <fullName evidence="3">[Citrate [pro-3S]-lyase] ligase</fullName>
        <ecNumber evidence="3">6.2.1.22</ecNumber>
    </recommendedName>
</protein>
<comment type="catalytic activity">
    <reaction evidence="3">
        <text>holo-[citrate lyase ACP] + acetate + ATP = acetyl-[citrate lyase ACP] + AMP + diphosphate</text>
        <dbReference type="Rhea" id="RHEA:23788"/>
        <dbReference type="Rhea" id="RHEA-COMP:10158"/>
        <dbReference type="Rhea" id="RHEA-COMP:13710"/>
        <dbReference type="ChEBI" id="CHEBI:30089"/>
        <dbReference type="ChEBI" id="CHEBI:30616"/>
        <dbReference type="ChEBI" id="CHEBI:33019"/>
        <dbReference type="ChEBI" id="CHEBI:82683"/>
        <dbReference type="ChEBI" id="CHEBI:137976"/>
        <dbReference type="ChEBI" id="CHEBI:456215"/>
        <dbReference type="EC" id="6.2.1.22"/>
    </reaction>
</comment>
<dbReference type="InterPro" id="IPR014729">
    <property type="entry name" value="Rossmann-like_a/b/a_fold"/>
</dbReference>
<dbReference type="STRING" id="749551.HMPREF9555_02193"/>
<evidence type="ECO:0000259" key="4">
    <source>
        <dbReference type="PROSITE" id="PS51186"/>
    </source>
</evidence>
<dbReference type="GO" id="GO:0016829">
    <property type="term" value="F:lyase activity"/>
    <property type="evidence" value="ECO:0007669"/>
    <property type="project" value="UniProtKB-KW"/>
</dbReference>
<dbReference type="InterPro" id="IPR013166">
    <property type="entry name" value="Citrate_lyase_ligase_C"/>
</dbReference>
<dbReference type="EC" id="6.2.1.22" evidence="3"/>
<dbReference type="Gene3D" id="3.40.50.620">
    <property type="entry name" value="HUPs"/>
    <property type="match status" value="1"/>
</dbReference>
<dbReference type="Gene3D" id="3.40.630.30">
    <property type="match status" value="1"/>
</dbReference>
<dbReference type="EMBL" id="AECV01000063">
    <property type="protein sequence ID" value="EFW28672.1"/>
    <property type="molecule type" value="Genomic_DNA"/>
</dbReference>
<dbReference type="Proteomes" id="UP000004633">
    <property type="component" value="Unassembled WGS sequence"/>
</dbReference>
<feature type="domain" description="N-acetyltransferase" evidence="4">
    <location>
        <begin position="5"/>
        <end position="139"/>
    </location>
</feature>
<organism evidence="5 6">
    <name type="scientific">Selenomonas artemidis F0399</name>
    <dbReference type="NCBI Taxonomy" id="749551"/>
    <lineage>
        <taxon>Bacteria</taxon>
        <taxon>Bacillati</taxon>
        <taxon>Bacillota</taxon>
        <taxon>Negativicutes</taxon>
        <taxon>Selenomonadales</taxon>
        <taxon>Selenomonadaceae</taxon>
        <taxon>Selenomonas</taxon>
    </lineage>
</organism>
<dbReference type="InterPro" id="IPR000182">
    <property type="entry name" value="GNAT_dom"/>
</dbReference>
<evidence type="ECO:0000313" key="6">
    <source>
        <dbReference type="Proteomes" id="UP000004633"/>
    </source>
</evidence>
<evidence type="ECO:0000256" key="2">
    <source>
        <dbReference type="ARBA" id="ARBA00022840"/>
    </source>
</evidence>
<keyword evidence="3 5" id="KW-0436">Ligase</keyword>
<dbReference type="PIRSF" id="PIRSF005751">
    <property type="entry name" value="Acet_citr_lig"/>
    <property type="match status" value="1"/>
</dbReference>
<reference evidence="5 6" key="1">
    <citation type="submission" date="2010-08" db="EMBL/GenBank/DDBJ databases">
        <authorList>
            <person name="Weinstock G."/>
            <person name="Sodergren E."/>
            <person name="Clifton S."/>
            <person name="Fulton L."/>
            <person name="Fulton B."/>
            <person name="Courtney L."/>
            <person name="Fronick C."/>
            <person name="Harrison M."/>
            <person name="Strong C."/>
            <person name="Farmer C."/>
            <person name="Delahaunty K."/>
            <person name="Markovic C."/>
            <person name="Hall O."/>
            <person name="Minx P."/>
            <person name="Tomlinson C."/>
            <person name="Mitreva M."/>
            <person name="Hou S."/>
            <person name="Chen J."/>
            <person name="Wollam A."/>
            <person name="Pepin K.H."/>
            <person name="Johnson M."/>
            <person name="Bhonagiri V."/>
            <person name="Zhang X."/>
            <person name="Suruliraj S."/>
            <person name="Warren W."/>
            <person name="Chinwalla A."/>
            <person name="Mardis E.R."/>
            <person name="Wilson R.K."/>
        </authorList>
    </citation>
    <scope>NUCLEOTIDE SEQUENCE [LARGE SCALE GENOMIC DNA]</scope>
    <source>
        <strain evidence="5 6">F0399</strain>
    </source>
</reference>
<dbReference type="HOGENOM" id="CLU_063190_0_0_9"/>
<dbReference type="AlphaFoldDB" id="E7N598"/>
<dbReference type="SUPFAM" id="SSF52374">
    <property type="entry name" value="Nucleotidylyl transferase"/>
    <property type="match status" value="1"/>
</dbReference>
<dbReference type="PROSITE" id="PS51186">
    <property type="entry name" value="GNAT"/>
    <property type="match status" value="1"/>
</dbReference>
<dbReference type="SMART" id="SM00764">
    <property type="entry name" value="Citrate_ly_lig"/>
    <property type="match status" value="1"/>
</dbReference>
<comment type="caution">
    <text evidence="5">The sequence shown here is derived from an EMBL/GenBank/DDBJ whole genome shotgun (WGS) entry which is preliminary data.</text>
</comment>
<evidence type="ECO:0000313" key="5">
    <source>
        <dbReference type="EMBL" id="EFW28672.1"/>
    </source>
</evidence>
<proteinExistence type="predicted"/>
<dbReference type="GO" id="GO:0016747">
    <property type="term" value="F:acyltransferase activity, transferring groups other than amino-acyl groups"/>
    <property type="evidence" value="ECO:0007669"/>
    <property type="project" value="InterPro"/>
</dbReference>
<dbReference type="InterPro" id="IPR005216">
    <property type="entry name" value="Citrate_lyase_ligase"/>
</dbReference>
<dbReference type="InterPro" id="IPR016181">
    <property type="entry name" value="Acyl_CoA_acyltransferase"/>
</dbReference>
<dbReference type="PANTHER" id="PTHR40599">
    <property type="entry name" value="[CITRATE [PRO-3S]-LYASE] LIGASE"/>
    <property type="match status" value="1"/>
</dbReference>
<accession>E7N598</accession>
<comment type="function">
    <text evidence="3">Acetylation of prosthetic group (2-(5''-phosphoribosyl)-3'-dephosphocoenzyme-A) of the gamma subunit of citrate lyase.</text>
</comment>
<dbReference type="NCBIfam" id="TIGR00124">
    <property type="entry name" value="cit_ly_ligase"/>
    <property type="match status" value="1"/>
</dbReference>